<reference evidence="1" key="1">
    <citation type="journal article" date="2014" name="Front. Microbiol.">
        <title>High frequency of phylogenetically diverse reductive dehalogenase-homologous genes in deep subseafloor sedimentary metagenomes.</title>
        <authorList>
            <person name="Kawai M."/>
            <person name="Futagami T."/>
            <person name="Toyoda A."/>
            <person name="Takaki Y."/>
            <person name="Nishi S."/>
            <person name="Hori S."/>
            <person name="Arai W."/>
            <person name="Tsubouchi T."/>
            <person name="Morono Y."/>
            <person name="Uchiyama I."/>
            <person name="Ito T."/>
            <person name="Fujiyama A."/>
            <person name="Inagaki F."/>
            <person name="Takami H."/>
        </authorList>
    </citation>
    <scope>NUCLEOTIDE SEQUENCE</scope>
    <source>
        <strain evidence="1">Expedition CK06-06</strain>
    </source>
</reference>
<dbReference type="EMBL" id="BARV01024106">
    <property type="protein sequence ID" value="GAI44297.1"/>
    <property type="molecule type" value="Genomic_DNA"/>
</dbReference>
<comment type="caution">
    <text evidence="1">The sequence shown here is derived from an EMBL/GenBank/DDBJ whole genome shotgun (WGS) entry which is preliminary data.</text>
</comment>
<organism evidence="1">
    <name type="scientific">marine sediment metagenome</name>
    <dbReference type="NCBI Taxonomy" id="412755"/>
    <lineage>
        <taxon>unclassified sequences</taxon>
        <taxon>metagenomes</taxon>
        <taxon>ecological metagenomes</taxon>
    </lineage>
</organism>
<sequence length="48" mass="5661">MQQHSPTAEFERLRLTRMTCDRIRSANYHLTDHLAELLGAHPELEQML</sequence>
<gene>
    <name evidence="1" type="ORF">S06H3_39408</name>
</gene>
<evidence type="ECO:0000313" key="1">
    <source>
        <dbReference type="EMBL" id="GAI44297.1"/>
    </source>
</evidence>
<feature type="non-terminal residue" evidence="1">
    <location>
        <position position="48"/>
    </location>
</feature>
<name>X1NJT5_9ZZZZ</name>
<dbReference type="AlphaFoldDB" id="X1NJT5"/>
<proteinExistence type="predicted"/>
<accession>X1NJT5</accession>
<protein>
    <submittedName>
        <fullName evidence="1">Uncharacterized protein</fullName>
    </submittedName>
</protein>